<protein>
    <submittedName>
        <fullName evidence="9 10">Rh50</fullName>
    </submittedName>
</protein>
<dbReference type="PANTHER" id="PTHR11730">
    <property type="entry name" value="AMMONIUM TRANSPORTER"/>
    <property type="match status" value="1"/>
</dbReference>
<keyword evidence="4 7" id="KW-1133">Transmembrane helix</keyword>
<dbReference type="PRINTS" id="PR00342">
    <property type="entry name" value="RHESUSRHD"/>
</dbReference>
<dbReference type="GO" id="GO:0008519">
    <property type="term" value="F:ammonium channel activity"/>
    <property type="evidence" value="ECO:0007669"/>
    <property type="project" value="InterPro"/>
</dbReference>
<dbReference type="Proteomes" id="UP001150062">
    <property type="component" value="Unassembled WGS sequence"/>
</dbReference>
<evidence type="ECO:0000313" key="11">
    <source>
        <dbReference type="Proteomes" id="UP001146793"/>
    </source>
</evidence>
<feature type="transmembrane region" description="Helical" evidence="7">
    <location>
        <begin position="75"/>
        <end position="95"/>
    </location>
</feature>
<comment type="caution">
    <text evidence="9">The sequence shown here is derived from an EMBL/GenBank/DDBJ whole genome shotgun (WGS) entry which is preliminary data.</text>
</comment>
<name>A0AAV7ZF86_9EUKA</name>
<dbReference type="SUPFAM" id="SSF111352">
    <property type="entry name" value="Ammonium transporter"/>
    <property type="match status" value="1"/>
</dbReference>
<evidence type="ECO:0000256" key="6">
    <source>
        <dbReference type="SAM" id="MobiDB-lite"/>
    </source>
</evidence>
<evidence type="ECO:0000256" key="7">
    <source>
        <dbReference type="SAM" id="Phobius"/>
    </source>
</evidence>
<dbReference type="InterPro" id="IPR002229">
    <property type="entry name" value="RhesusRHD"/>
</dbReference>
<gene>
    <name evidence="9" type="ORF">M0812_14918</name>
    <name evidence="10" type="ORF">M0813_21460</name>
</gene>
<feature type="transmembrane region" description="Helical" evidence="7">
    <location>
        <begin position="7"/>
        <end position="29"/>
    </location>
</feature>
<reference evidence="9" key="2">
    <citation type="submission" date="2022-08" db="EMBL/GenBank/DDBJ databases">
        <title>Novel sulphate-reducing endosymbionts in the free-living metamonad Anaeramoeba.</title>
        <authorList>
            <person name="Jerlstrom-Hultqvist J."/>
            <person name="Cepicka I."/>
            <person name="Gallot-Lavallee L."/>
            <person name="Salas-Leiva D."/>
            <person name="Curtis B.A."/>
            <person name="Zahonova K."/>
            <person name="Pipaliya S."/>
            <person name="Dacks J."/>
            <person name="Roger A.J."/>
        </authorList>
    </citation>
    <scope>NUCLEOTIDE SEQUENCE</scope>
    <source>
        <strain evidence="9">Busselton2</strain>
    </source>
</reference>
<evidence type="ECO:0000256" key="4">
    <source>
        <dbReference type="ARBA" id="ARBA00022989"/>
    </source>
</evidence>
<feature type="transmembrane region" description="Helical" evidence="7">
    <location>
        <begin position="245"/>
        <end position="268"/>
    </location>
</feature>
<dbReference type="InterPro" id="IPR024041">
    <property type="entry name" value="NH4_transpt_AmtB-like_dom"/>
</dbReference>
<dbReference type="InterPro" id="IPR029020">
    <property type="entry name" value="Ammonium/urea_transptr"/>
</dbReference>
<comment type="subcellular location">
    <subcellularLocation>
        <location evidence="1">Membrane</location>
        <topology evidence="1">Multi-pass membrane protein</topology>
    </subcellularLocation>
</comment>
<keyword evidence="5 7" id="KW-0472">Membrane</keyword>
<evidence type="ECO:0000313" key="9">
    <source>
        <dbReference type="EMBL" id="KAJ3438903.1"/>
    </source>
</evidence>
<feature type="transmembrane region" description="Helical" evidence="7">
    <location>
        <begin position="216"/>
        <end position="233"/>
    </location>
</feature>
<evidence type="ECO:0000256" key="3">
    <source>
        <dbReference type="ARBA" id="ARBA00022692"/>
    </source>
</evidence>
<dbReference type="EMBL" id="JANTQA010000032">
    <property type="protein sequence ID" value="KAJ3438903.1"/>
    <property type="molecule type" value="Genomic_DNA"/>
</dbReference>
<evidence type="ECO:0000256" key="2">
    <source>
        <dbReference type="ARBA" id="ARBA00011036"/>
    </source>
</evidence>
<evidence type="ECO:0000256" key="5">
    <source>
        <dbReference type="ARBA" id="ARBA00023136"/>
    </source>
</evidence>
<dbReference type="GO" id="GO:0005886">
    <property type="term" value="C:plasma membrane"/>
    <property type="evidence" value="ECO:0007669"/>
    <property type="project" value="InterPro"/>
</dbReference>
<dbReference type="Proteomes" id="UP001146793">
    <property type="component" value="Unassembled WGS sequence"/>
</dbReference>
<feature type="transmembrane region" description="Helical" evidence="7">
    <location>
        <begin position="280"/>
        <end position="308"/>
    </location>
</feature>
<feature type="transmembrane region" description="Helical" evidence="7">
    <location>
        <begin position="115"/>
        <end position="139"/>
    </location>
</feature>
<dbReference type="Pfam" id="PF00909">
    <property type="entry name" value="Ammonium_transp"/>
    <property type="match status" value="1"/>
</dbReference>
<evidence type="ECO:0000259" key="8">
    <source>
        <dbReference type="Pfam" id="PF00909"/>
    </source>
</evidence>
<keyword evidence="3 7" id="KW-0812">Transmembrane</keyword>
<dbReference type="GO" id="GO:0097272">
    <property type="term" value="P:ammonium homeostasis"/>
    <property type="evidence" value="ECO:0007669"/>
    <property type="project" value="TreeGrafter"/>
</dbReference>
<evidence type="ECO:0000313" key="10">
    <source>
        <dbReference type="EMBL" id="KAJ6244196.1"/>
    </source>
</evidence>
<dbReference type="EMBL" id="JAOAOG010000166">
    <property type="protein sequence ID" value="KAJ6244196.1"/>
    <property type="molecule type" value="Genomic_DNA"/>
</dbReference>
<feature type="domain" description="Ammonium transporter AmtB-like" evidence="8">
    <location>
        <begin position="49"/>
        <end position="407"/>
    </location>
</feature>
<evidence type="ECO:0000256" key="1">
    <source>
        <dbReference type="ARBA" id="ARBA00004141"/>
    </source>
</evidence>
<dbReference type="AlphaFoldDB" id="A0AAV7ZF86"/>
<comment type="similarity">
    <text evidence="2">Belongs to the ammonium transporter (TC 2.A.49) family. Rh subfamily.</text>
</comment>
<organism evidence="9 11">
    <name type="scientific">Anaeramoeba flamelloides</name>
    <dbReference type="NCBI Taxonomy" id="1746091"/>
    <lineage>
        <taxon>Eukaryota</taxon>
        <taxon>Metamonada</taxon>
        <taxon>Anaeramoebidae</taxon>
        <taxon>Anaeramoeba</taxon>
    </lineage>
</organism>
<proteinExistence type="inferred from homology"/>
<keyword evidence="12" id="KW-1185">Reference proteome</keyword>
<feature type="transmembrane region" description="Helical" evidence="7">
    <location>
        <begin position="49"/>
        <end position="68"/>
    </location>
</feature>
<dbReference type="PANTHER" id="PTHR11730:SF60">
    <property type="entry name" value="RH50, ISOFORM D"/>
    <property type="match status" value="1"/>
</dbReference>
<evidence type="ECO:0000313" key="12">
    <source>
        <dbReference type="Proteomes" id="UP001150062"/>
    </source>
</evidence>
<sequence>MGFKKSQIGFVTAIGIFQIAFLILISIWFRYDESFDETKGEEYDLRTEYYYTYYSDVAVMVIIGFGYLMTFLKKYGLSAAGYTFLLAAFCMQWVLLNNAFWHQIHEYGELRRYDVTIPSLIEGMFGAAAVMISFGAVLGKTTPFQLILIAFFEIIFYSFNIYISVFLVNVTDIGGSMIIHTFGAYFGLGLTTMLTSRKTKEHLSNPNNGANDVSDVFSFIGTIFLWLFWPSFNGALGAPGSRFRVIVNTVLSLCCSCVASYIWSILLNKGKFNAVDIQNATLAGGVAVGSSANLYITIVGAMGIGLIAGSLSTIGFNKITPFLEKKFGIHDTCGVHNLHGIPGIIGGAASILVVYCGTQDHSLYNGAFDLLFPEGDDQTMRQLGALCITVPLSFFSGLLVGFILRLLTPNAEKPFSDEEFWFDEDNEEDANKQNDIRDKPIATIAESNLINSNSSEIENQSQENSEKLSTNHSD</sequence>
<feature type="region of interest" description="Disordered" evidence="6">
    <location>
        <begin position="448"/>
        <end position="474"/>
    </location>
</feature>
<feature type="transmembrane region" description="Helical" evidence="7">
    <location>
        <begin position="146"/>
        <end position="167"/>
    </location>
</feature>
<reference evidence="10" key="1">
    <citation type="submission" date="2022-08" db="EMBL/GenBank/DDBJ databases">
        <title>Novel sulfate-reducing endosymbionts in the free-living metamonad Anaeramoeba.</title>
        <authorList>
            <person name="Jerlstrom-Hultqvist J."/>
            <person name="Cepicka I."/>
            <person name="Gallot-Lavallee L."/>
            <person name="Salas-Leiva D."/>
            <person name="Curtis B.A."/>
            <person name="Zahonova K."/>
            <person name="Pipaliya S."/>
            <person name="Dacks J."/>
            <person name="Roger A.J."/>
        </authorList>
    </citation>
    <scope>NUCLEOTIDE SEQUENCE</scope>
    <source>
        <strain evidence="10">Schooner1</strain>
    </source>
</reference>
<feature type="transmembrane region" description="Helical" evidence="7">
    <location>
        <begin position="383"/>
        <end position="407"/>
    </location>
</feature>
<feature type="compositionally biased region" description="Low complexity" evidence="6">
    <location>
        <begin position="448"/>
        <end position="463"/>
    </location>
</feature>
<accession>A0AAV7ZF86</accession>
<dbReference type="Gene3D" id="1.10.3430.10">
    <property type="entry name" value="Ammonium transporter AmtB like domains"/>
    <property type="match status" value="1"/>
</dbReference>